<dbReference type="EMBL" id="MT701598">
    <property type="protein sequence ID" value="QPB09981.1"/>
    <property type="molecule type" value="Genomic_DNA"/>
</dbReference>
<reference evidence="1" key="1">
    <citation type="submission" date="2020-07" db="EMBL/GenBank/DDBJ databases">
        <title>Complete genome sequence of Streptomyces phage Sitrop.</title>
        <authorList>
            <person name="Portillo V.H."/>
            <person name="Diaz H."/>
            <person name="Clark J.D."/>
            <person name="Hernandez I."/>
            <person name="Liu M."/>
            <person name="Burrowes B."/>
        </authorList>
    </citation>
    <scope>NUCLEOTIDE SEQUENCE</scope>
</reference>
<sequence>MFDIDIDTLAEWAEKALERPSDAAFWDERLYETHGATLSWAERGDDILEESNYLTALDLVKGAAEREEDVIDASIGHWLVGSLRQLFVRVYEDDGVTFTAAWREVVEIGEGLASYPIVDESDFSEREYERWQKNVDEALDDAKSRYEFDTEDEVAQIFELAEGPLSDTCCQEGNGEVSWDLVAEIWAEARDQFFTSLVLGVHPDQLELPLAV</sequence>
<dbReference type="Proteomes" id="UP000663341">
    <property type="component" value="Segment"/>
</dbReference>
<evidence type="ECO:0000313" key="2">
    <source>
        <dbReference type="Proteomes" id="UP000663341"/>
    </source>
</evidence>
<organism evidence="1 2">
    <name type="scientific">Streptomyces phage Sitrop</name>
    <dbReference type="NCBI Taxonomy" id="2767587"/>
    <lineage>
        <taxon>Viruses</taxon>
        <taxon>Duplodnaviria</taxon>
        <taxon>Heunggongvirae</taxon>
        <taxon>Uroviricota</taxon>
        <taxon>Caudoviricetes</taxon>
        <taxon>Arquatrovirinae</taxon>
        <taxon>Camvirus</taxon>
        <taxon>Camvirus sitrop</taxon>
    </lineage>
</organism>
<name>A0A873WQN1_9CAUD</name>
<keyword evidence="2" id="KW-1185">Reference proteome</keyword>
<protein>
    <submittedName>
        <fullName evidence="1">Uncharacterized protein</fullName>
    </submittedName>
</protein>
<accession>A0A873WQN1</accession>
<evidence type="ECO:0000313" key="1">
    <source>
        <dbReference type="EMBL" id="QPB09981.1"/>
    </source>
</evidence>
<proteinExistence type="predicted"/>
<gene>
    <name evidence="1" type="ORF">CPT_Sitrop_067</name>
</gene>